<name>A0A5E4PIR5_9COXI</name>
<evidence type="ECO:0000313" key="3">
    <source>
        <dbReference type="Proteomes" id="UP000324194"/>
    </source>
</evidence>
<proteinExistence type="predicted"/>
<sequence length="131" mass="15094">MYHEGFDQFFKINKSFTAPVSEWNKTLNEIGKRIAEQNLEIIGENFNRVSSQLKRLSSVRKPEDFLNLQKDCLSENISASIDITQKIAHLAMENMEEIAKLWGTTAAKITEKAVEKAQKFTEKPEKTEKMK</sequence>
<dbReference type="EMBL" id="LR699120">
    <property type="protein sequence ID" value="VVC76960.1"/>
    <property type="molecule type" value="Genomic_DNA"/>
</dbReference>
<gene>
    <name evidence="2" type="ORF">AQUSIP_22870</name>
</gene>
<dbReference type="Pfam" id="PF09361">
    <property type="entry name" value="Phasin_2"/>
    <property type="match status" value="1"/>
</dbReference>
<feature type="domain" description="Phasin" evidence="1">
    <location>
        <begin position="8"/>
        <end position="102"/>
    </location>
</feature>
<dbReference type="AlphaFoldDB" id="A0A5E4PIR5"/>
<dbReference type="InterPro" id="IPR018968">
    <property type="entry name" value="Phasin"/>
</dbReference>
<dbReference type="OrthoDB" id="5649239at2"/>
<dbReference type="RefSeq" id="WP_148340368.1">
    <property type="nucleotide sequence ID" value="NZ_LR699120.1"/>
</dbReference>
<accession>A0A5E4PIR5</accession>
<keyword evidence="3" id="KW-1185">Reference proteome</keyword>
<evidence type="ECO:0000259" key="1">
    <source>
        <dbReference type="Pfam" id="PF09361"/>
    </source>
</evidence>
<dbReference type="KEGG" id="asip:AQUSIP_22870"/>
<organism evidence="2 3">
    <name type="scientific">Aquicella siphonis</name>
    <dbReference type="NCBI Taxonomy" id="254247"/>
    <lineage>
        <taxon>Bacteria</taxon>
        <taxon>Pseudomonadati</taxon>
        <taxon>Pseudomonadota</taxon>
        <taxon>Gammaproteobacteria</taxon>
        <taxon>Legionellales</taxon>
        <taxon>Coxiellaceae</taxon>
        <taxon>Aquicella</taxon>
    </lineage>
</organism>
<protein>
    <recommendedName>
        <fullName evidence="1">Phasin domain-containing protein</fullName>
    </recommendedName>
</protein>
<reference evidence="2 3" key="1">
    <citation type="submission" date="2019-08" db="EMBL/GenBank/DDBJ databases">
        <authorList>
            <person name="Guy L."/>
        </authorList>
    </citation>
    <scope>NUCLEOTIDE SEQUENCE [LARGE SCALE GENOMIC DNA]</scope>
    <source>
        <strain evidence="2 3">SGT-108</strain>
    </source>
</reference>
<evidence type="ECO:0000313" key="2">
    <source>
        <dbReference type="EMBL" id="VVC76960.1"/>
    </source>
</evidence>
<dbReference type="Proteomes" id="UP000324194">
    <property type="component" value="Chromosome 2"/>
</dbReference>